<evidence type="ECO:0000259" key="1">
    <source>
        <dbReference type="PROSITE" id="PS50006"/>
    </source>
</evidence>
<dbReference type="SMART" id="SM00240">
    <property type="entry name" value="FHA"/>
    <property type="match status" value="1"/>
</dbReference>
<accession>A0A4R5W5T0</accession>
<dbReference type="Pfam" id="PF00498">
    <property type="entry name" value="FHA"/>
    <property type="match status" value="1"/>
</dbReference>
<organism evidence="2 3">
    <name type="scientific">Sapientia aquatica</name>
    <dbReference type="NCBI Taxonomy" id="1549640"/>
    <lineage>
        <taxon>Bacteria</taxon>
        <taxon>Pseudomonadati</taxon>
        <taxon>Pseudomonadota</taxon>
        <taxon>Betaproteobacteria</taxon>
        <taxon>Burkholderiales</taxon>
        <taxon>Oxalobacteraceae</taxon>
        <taxon>Sapientia</taxon>
    </lineage>
</organism>
<gene>
    <name evidence="2" type="ORF">E2I14_02885</name>
</gene>
<dbReference type="EMBL" id="SMYL01000001">
    <property type="protein sequence ID" value="TDK68502.1"/>
    <property type="molecule type" value="Genomic_DNA"/>
</dbReference>
<dbReference type="Proteomes" id="UP000294829">
    <property type="component" value="Unassembled WGS sequence"/>
</dbReference>
<dbReference type="CDD" id="cd00060">
    <property type="entry name" value="FHA"/>
    <property type="match status" value="1"/>
</dbReference>
<dbReference type="Gene3D" id="2.60.200.20">
    <property type="match status" value="1"/>
</dbReference>
<sequence length="329" mass="37274">MKKIVDFMLSFVGKEIFKNKPTIAKNRVPNPDAENALTNLEYPKADIHLGILPTQVLVMNALRDATQTYFIKSVEPLLEARPEKIWQIKQIKIVETAENQAMLEQIKKFSDITLRLMVKAVLAHRIFDNLVDISQFEDLKIISELDLEEYTGGALAILDHLNIAIQFYYLDEIVDAKKSSPAPLETKFCPLATEQTTPDNFHLVMAEENNARELFIPHFPIIIGSSPCADIHVNQNDVSGQHVVLDWDPVQKSVFLVDHSKFGTYVNDARILRDGRRVNLTGQGHFQLTRHANAIRFIYWTDAMPNVVSANLRPAVHVEPKPATVELTT</sequence>
<keyword evidence="3" id="KW-1185">Reference proteome</keyword>
<dbReference type="RefSeq" id="WP_133325217.1">
    <property type="nucleotide sequence ID" value="NZ_SMYL01000001.1"/>
</dbReference>
<dbReference type="InterPro" id="IPR008984">
    <property type="entry name" value="SMAD_FHA_dom_sf"/>
</dbReference>
<name>A0A4R5W5T0_9BURK</name>
<dbReference type="PROSITE" id="PS50006">
    <property type="entry name" value="FHA_DOMAIN"/>
    <property type="match status" value="1"/>
</dbReference>
<feature type="domain" description="FHA" evidence="1">
    <location>
        <begin position="221"/>
        <end position="271"/>
    </location>
</feature>
<evidence type="ECO:0000313" key="3">
    <source>
        <dbReference type="Proteomes" id="UP000294829"/>
    </source>
</evidence>
<protein>
    <submittedName>
        <fullName evidence="2">FHA domain-containing protein</fullName>
    </submittedName>
</protein>
<dbReference type="SUPFAM" id="SSF49879">
    <property type="entry name" value="SMAD/FHA domain"/>
    <property type="match status" value="1"/>
</dbReference>
<dbReference type="AlphaFoldDB" id="A0A4R5W5T0"/>
<proteinExistence type="predicted"/>
<dbReference type="InterPro" id="IPR000253">
    <property type="entry name" value="FHA_dom"/>
</dbReference>
<reference evidence="2 3" key="1">
    <citation type="submission" date="2019-03" db="EMBL/GenBank/DDBJ databases">
        <title>Sapientia aquatica gen. nov., sp. nov., isolated from a crater lake.</title>
        <authorList>
            <person name="Felfoldi T."/>
            <person name="Szabo A."/>
            <person name="Toth E."/>
            <person name="Schumann P."/>
            <person name="Keki Z."/>
            <person name="Marialigeti K."/>
            <person name="Mathe I."/>
        </authorList>
    </citation>
    <scope>NUCLEOTIDE SEQUENCE [LARGE SCALE GENOMIC DNA]</scope>
    <source>
        <strain evidence="2 3">SA-152</strain>
    </source>
</reference>
<evidence type="ECO:0000313" key="2">
    <source>
        <dbReference type="EMBL" id="TDK68502.1"/>
    </source>
</evidence>
<comment type="caution">
    <text evidence="2">The sequence shown here is derived from an EMBL/GenBank/DDBJ whole genome shotgun (WGS) entry which is preliminary data.</text>
</comment>